<dbReference type="PANTHER" id="PTHR45903">
    <property type="entry name" value="GLUTAMATE-RICH WD REPEAT-CONTAINING PROTEIN 1"/>
    <property type="match status" value="1"/>
</dbReference>
<dbReference type="PANTHER" id="PTHR45903:SF1">
    <property type="entry name" value="GLUTAMATE-RICH WD REPEAT-CONTAINING PROTEIN 1"/>
    <property type="match status" value="1"/>
</dbReference>
<sequence length="518" mass="57139">MSKRAAPGNEDGRKTSKQSADTTPSKAVDANGMEDDEMGEFEDPYGDDFESEEEIFEAGGSEDEDDDEQMDGGREKALQAIKEDEEQEEAEDKDKKKAISGAQVYLPNLSEPLGPNETMEPDLSVYDMLHTFNVEWPCLSFDIIPDHLGNERKNYPQTTYMVTGTQASRSKNNEITVMKLSSLSKTLLKDDSDNEDDDEDDEESDPILESRSLSTPHTTNRIRVSPHGQKTGEHLAASMSESGDVYVWDITPHVKSFDTPGTKIEKSMNRPAHTIRNHGNVEGYAIDWSPTVQTGALLTGDCDGRIFFTRRTQSGWTTDKTAFSAGEMTSSRSIEDLQWSPSQNTVFASCGSDGFVRIWDTRSKSHKPQVSVRASNTDVNVISWNPVESSQHLICSGDDAGRWGVWDLRSFSPNNTSSPVATFDFHKKAITSIEFHPSDPSVVAVASEDNTVTLWDLSVEADDEESGSQDASLAGIPSQLLFVHWQRDAKEVHWNKQIPGALGATGGDGFSIFKTISV</sequence>
<proteinExistence type="predicted"/>
<dbReference type="AlphaFoldDB" id="A0A060SZN3"/>
<dbReference type="InterPro" id="IPR022052">
    <property type="entry name" value="Histone-bd_RBBP4-like_N"/>
</dbReference>
<feature type="compositionally biased region" description="Polar residues" evidence="4">
    <location>
        <begin position="211"/>
        <end position="222"/>
    </location>
</feature>
<dbReference type="InterPro" id="IPR036322">
    <property type="entry name" value="WD40_repeat_dom_sf"/>
</dbReference>
<feature type="repeat" description="WD" evidence="3">
    <location>
        <begin position="327"/>
        <end position="369"/>
    </location>
</feature>
<evidence type="ECO:0000313" key="6">
    <source>
        <dbReference type="EMBL" id="CDP34315.1"/>
    </source>
</evidence>
<dbReference type="PROSITE" id="PS50082">
    <property type="entry name" value="WD_REPEATS_2"/>
    <property type="match status" value="2"/>
</dbReference>
<keyword evidence="2" id="KW-0677">Repeat</keyword>
<reference evidence="6" key="2">
    <citation type="submission" date="2014-06" db="EMBL/GenBank/DDBJ databases">
        <title>The complete genome of Blastobotrys (Arxula) adeninivorans LS3 - a yeast of biotechnological interest.</title>
        <authorList>
            <person name="Kunze G."/>
            <person name="Gaillardin C."/>
            <person name="Czernicka M."/>
            <person name="Durrens P."/>
            <person name="Martin T."/>
            <person name="Boer E."/>
            <person name="Gabaldon T."/>
            <person name="Cruz J."/>
            <person name="Talla E."/>
            <person name="Marck C."/>
            <person name="Goffeau A."/>
            <person name="Barbe V."/>
            <person name="Baret P."/>
            <person name="Baronian K."/>
            <person name="Beier S."/>
            <person name="Bleykasten C."/>
            <person name="Bode R."/>
            <person name="Casaregola S."/>
            <person name="Despons L."/>
            <person name="Fairhead C."/>
            <person name="Giersberg M."/>
            <person name="Gierski P."/>
            <person name="Hahnel U."/>
            <person name="Hartmann A."/>
            <person name="Jankowska D."/>
            <person name="Jubin C."/>
            <person name="Jung P."/>
            <person name="Lafontaine I."/>
            <person name="Leh-Louis V."/>
            <person name="Lemaire M."/>
            <person name="Marcet-Houben M."/>
            <person name="Mascher M."/>
            <person name="Morel G."/>
            <person name="Richard G.-F."/>
            <person name="Riechen J."/>
            <person name="Sacerdot C."/>
            <person name="Sarkar A."/>
            <person name="Savel G."/>
            <person name="Schacherer J."/>
            <person name="Sherman D."/>
            <person name="Straub M.-L."/>
            <person name="Stein N."/>
            <person name="Thierry A."/>
            <person name="Trautwein-Schult A."/>
            <person name="Westhof E."/>
            <person name="Worch S."/>
            <person name="Dujon B."/>
            <person name="Souciet J.-L."/>
            <person name="Wincker P."/>
            <person name="Scholz U."/>
            <person name="Neuveglise N."/>
        </authorList>
    </citation>
    <scope>NUCLEOTIDE SEQUENCE</scope>
    <source>
        <strain evidence="6">LS3</strain>
    </source>
</reference>
<dbReference type="Pfam" id="PF00400">
    <property type="entry name" value="WD40"/>
    <property type="match status" value="2"/>
</dbReference>
<dbReference type="SMART" id="SM00320">
    <property type="entry name" value="WD40"/>
    <property type="match status" value="5"/>
</dbReference>
<dbReference type="GO" id="GO:0005730">
    <property type="term" value="C:nucleolus"/>
    <property type="evidence" value="ECO:0007669"/>
    <property type="project" value="TreeGrafter"/>
</dbReference>
<dbReference type="InterPro" id="IPR001680">
    <property type="entry name" value="WD40_rpt"/>
</dbReference>
<feature type="region of interest" description="Disordered" evidence="4">
    <location>
        <begin position="1"/>
        <end position="99"/>
    </location>
</feature>
<feature type="domain" description="Histone-binding protein RBBP4-like N-terminal" evidence="5">
    <location>
        <begin position="119"/>
        <end position="183"/>
    </location>
</feature>
<evidence type="ECO:0000256" key="2">
    <source>
        <dbReference type="ARBA" id="ARBA00022737"/>
    </source>
</evidence>
<evidence type="ECO:0000256" key="1">
    <source>
        <dbReference type="ARBA" id="ARBA00022574"/>
    </source>
</evidence>
<feature type="repeat" description="WD" evidence="3">
    <location>
        <begin position="423"/>
        <end position="458"/>
    </location>
</feature>
<dbReference type="PhylomeDB" id="A0A060SZN3"/>
<gene>
    <name evidence="6" type="ORF">GNLVRS02_ARAD1C09592g</name>
</gene>
<dbReference type="InterPro" id="IPR051972">
    <property type="entry name" value="Glutamate-rich_WD_repeat"/>
</dbReference>
<protein>
    <submittedName>
        <fullName evidence="6">ARAD1C09592p</fullName>
    </submittedName>
</protein>
<evidence type="ECO:0000256" key="3">
    <source>
        <dbReference type="PROSITE-ProRule" id="PRU00221"/>
    </source>
</evidence>
<feature type="compositionally biased region" description="Acidic residues" evidence="4">
    <location>
        <begin position="192"/>
        <end position="206"/>
    </location>
</feature>
<dbReference type="SUPFAM" id="SSF50978">
    <property type="entry name" value="WD40 repeat-like"/>
    <property type="match status" value="1"/>
</dbReference>
<organism evidence="6">
    <name type="scientific">Blastobotrys adeninivorans</name>
    <name type="common">Yeast</name>
    <name type="synonym">Arxula adeninivorans</name>
    <dbReference type="NCBI Taxonomy" id="409370"/>
    <lineage>
        <taxon>Eukaryota</taxon>
        <taxon>Fungi</taxon>
        <taxon>Dikarya</taxon>
        <taxon>Ascomycota</taxon>
        <taxon>Saccharomycotina</taxon>
        <taxon>Dipodascomycetes</taxon>
        <taxon>Dipodascales</taxon>
        <taxon>Trichomonascaceae</taxon>
        <taxon>Blastobotrys</taxon>
    </lineage>
</organism>
<evidence type="ECO:0000256" key="4">
    <source>
        <dbReference type="SAM" id="MobiDB-lite"/>
    </source>
</evidence>
<dbReference type="InterPro" id="IPR015943">
    <property type="entry name" value="WD40/YVTN_repeat-like_dom_sf"/>
</dbReference>
<dbReference type="GO" id="GO:0042254">
    <property type="term" value="P:ribosome biogenesis"/>
    <property type="evidence" value="ECO:0007669"/>
    <property type="project" value="TreeGrafter"/>
</dbReference>
<dbReference type="Pfam" id="PF12265">
    <property type="entry name" value="CAF1C_H4-bd"/>
    <property type="match status" value="1"/>
</dbReference>
<dbReference type="EMBL" id="HG937693">
    <property type="protein sequence ID" value="CDP34315.1"/>
    <property type="molecule type" value="Genomic_DNA"/>
</dbReference>
<feature type="compositionally biased region" description="Acidic residues" evidence="4">
    <location>
        <begin position="32"/>
        <end position="70"/>
    </location>
</feature>
<name>A0A060SZN3_BLAAD</name>
<dbReference type="Gene3D" id="2.130.10.10">
    <property type="entry name" value="YVTN repeat-like/Quinoprotein amine dehydrogenase"/>
    <property type="match status" value="1"/>
</dbReference>
<evidence type="ECO:0000259" key="5">
    <source>
        <dbReference type="Pfam" id="PF12265"/>
    </source>
</evidence>
<dbReference type="PROSITE" id="PS50294">
    <property type="entry name" value="WD_REPEATS_REGION"/>
    <property type="match status" value="1"/>
</dbReference>
<feature type="region of interest" description="Disordered" evidence="4">
    <location>
        <begin position="187"/>
        <end position="233"/>
    </location>
</feature>
<keyword evidence="1 3" id="KW-0853">WD repeat</keyword>
<accession>A0A060SZN3</accession>
<reference evidence="6" key="1">
    <citation type="submission" date="2014-02" db="EMBL/GenBank/DDBJ databases">
        <authorList>
            <person name="Genoscope - CEA"/>
        </authorList>
    </citation>
    <scope>NUCLEOTIDE SEQUENCE</scope>
    <source>
        <strain evidence="6">LS3</strain>
    </source>
</reference>